<feature type="region of interest" description="Disordered" evidence="1">
    <location>
        <begin position="215"/>
        <end position="252"/>
    </location>
</feature>
<protein>
    <submittedName>
        <fullName evidence="2">Uncharacterized protein</fullName>
    </submittedName>
</protein>
<feature type="region of interest" description="Disordered" evidence="1">
    <location>
        <begin position="99"/>
        <end position="146"/>
    </location>
</feature>
<feature type="region of interest" description="Disordered" evidence="1">
    <location>
        <begin position="436"/>
        <end position="455"/>
    </location>
</feature>
<keyword evidence="3" id="KW-1185">Reference proteome</keyword>
<sequence>MGTGPTAAQGQRPCPGPEVVLLCPASHLFSVQQERDDERERAEVDDGQHDVRADRAERVDQRRARKRENAPDHVVDERHAQHSLQNHFRVRVHEVAHGDVAGRGETKPDKAQSDGVGDFPAPESVCAEAEEQQAERRDDGCREQEPEPELGLLDAAVALGFPDHKPVREVARVQTPDQCADDARQVHQRDAGIGVAPRLVVVQIVLCGEVEREKSVLQPPKQPRQQHGREPEHAQHEHEPLQVLLGAEPDKRRRRRDQLHAFPVRPPRLARARAVHARDLDHVGAVARVRVCIFFVQFLPFFAGVDLPDVAVSVEVRFVLRQKHHRQQHARDDHGDPAHPPERGVLDNEAGNQRPQIRPDRGSQDVDGQNTAELVRKIHVRQRELHLGLCAGLRRPNKQLRPDGVAGVFRQSKPHRADETEHDTDHVANFAAVERRGRPEKHRGEPDRRKEHAGAGVHRVVRDAVQFVQGVLGRAGVVRRGCRETGNERQQRKLVRLGPEPPVERVVGRVRRLWMKNDAVLGGLDCGRLARRGDPAVVYLVHQDVDRARDKVRMVLVAVLVHRCARSKRKD</sequence>
<evidence type="ECO:0000256" key="1">
    <source>
        <dbReference type="SAM" id="MobiDB-lite"/>
    </source>
</evidence>
<feature type="compositionally biased region" description="Basic and acidic residues" evidence="1">
    <location>
        <begin position="33"/>
        <end position="80"/>
    </location>
</feature>
<feature type="compositionally biased region" description="Basic and acidic residues" evidence="1">
    <location>
        <begin position="227"/>
        <end position="240"/>
    </location>
</feature>
<feature type="region of interest" description="Disordered" evidence="1">
    <location>
        <begin position="325"/>
        <end position="368"/>
    </location>
</feature>
<organism evidence="2 3">
    <name type="scientific">Pichia angusta</name>
    <name type="common">Yeast</name>
    <name type="synonym">Hansenula polymorpha</name>
    <dbReference type="NCBI Taxonomy" id="870730"/>
    <lineage>
        <taxon>Eukaryota</taxon>
        <taxon>Fungi</taxon>
        <taxon>Dikarya</taxon>
        <taxon>Ascomycota</taxon>
        <taxon>Saccharomycotina</taxon>
        <taxon>Pichiomycetes</taxon>
        <taxon>Pichiales</taxon>
        <taxon>Pichiaceae</taxon>
        <taxon>Ogataea</taxon>
    </lineage>
</organism>
<gene>
    <name evidence="2" type="ORF">KL940_004914</name>
</gene>
<feature type="compositionally biased region" description="Basic and acidic residues" evidence="1">
    <location>
        <begin position="99"/>
        <end position="112"/>
    </location>
</feature>
<reference evidence="2 3" key="1">
    <citation type="journal article" date="2021" name="G3 (Bethesda)">
        <title>Genomic diversity, chromosomal rearrangements, and interspecies hybridization in the ogataea polymorpha species complex.</title>
        <authorList>
            <person name="Hanson S.J."/>
            <person name="Cinneide E.O."/>
            <person name="Salzberg L.I."/>
            <person name="Wolfe K.H."/>
            <person name="McGowan J."/>
            <person name="Fitzpatrick D.A."/>
            <person name="Matlin K."/>
        </authorList>
    </citation>
    <scope>NUCLEOTIDE SEQUENCE [LARGE SCALE GENOMIC DNA]</scope>
    <source>
        <strain evidence="2">51-138</strain>
    </source>
</reference>
<evidence type="ECO:0000313" key="2">
    <source>
        <dbReference type="EMBL" id="KAG7845869.1"/>
    </source>
</evidence>
<dbReference type="EMBL" id="JAHLVD010000017">
    <property type="protein sequence ID" value="KAG7845869.1"/>
    <property type="molecule type" value="Genomic_DNA"/>
</dbReference>
<accession>A0ABQ7RQL2</accession>
<dbReference type="Proteomes" id="UP001197328">
    <property type="component" value="Unassembled WGS sequence"/>
</dbReference>
<feature type="compositionally biased region" description="Basic and acidic residues" evidence="1">
    <location>
        <begin position="329"/>
        <end position="346"/>
    </location>
</feature>
<name>A0ABQ7RQL2_PICAN</name>
<evidence type="ECO:0000313" key="3">
    <source>
        <dbReference type="Proteomes" id="UP001197328"/>
    </source>
</evidence>
<feature type="compositionally biased region" description="Basic and acidic residues" evidence="1">
    <location>
        <begin position="436"/>
        <end position="453"/>
    </location>
</feature>
<comment type="caution">
    <text evidence="2">The sequence shown here is derived from an EMBL/GenBank/DDBJ whole genome shotgun (WGS) entry which is preliminary data.</text>
</comment>
<proteinExistence type="predicted"/>
<feature type="region of interest" description="Disordered" evidence="1">
    <location>
        <begin position="31"/>
        <end position="82"/>
    </location>
</feature>
<feature type="compositionally biased region" description="Basic and acidic residues" evidence="1">
    <location>
        <begin position="133"/>
        <end position="145"/>
    </location>
</feature>